<dbReference type="CDD" id="cd03109">
    <property type="entry name" value="DTBS"/>
    <property type="match status" value="1"/>
</dbReference>
<dbReference type="Gene3D" id="3.40.1390.20">
    <property type="entry name" value="HprK N-terminal domain-like"/>
    <property type="match status" value="1"/>
</dbReference>
<accession>A0A1X0YEN0</accession>
<name>A0A1X0YEN0_9BACT</name>
<protein>
    <submittedName>
        <fullName evidence="3">Cobyrinic acid a,c-diamide synthase</fullName>
    </submittedName>
</protein>
<evidence type="ECO:0000256" key="2">
    <source>
        <dbReference type="ARBA" id="ARBA00022962"/>
    </source>
</evidence>
<reference evidence="3 4" key="1">
    <citation type="submission" date="2017-03" db="EMBL/GenBank/DDBJ databases">
        <title>Genome sequence of Geothermobacter sp. EPR-M, Deep-Sea Iron Reducer.</title>
        <authorList>
            <person name="Tully B."/>
            <person name="Savalia P."/>
            <person name="Abuyen K."/>
            <person name="Baughan C."/>
            <person name="Romero E."/>
            <person name="Ronkowski C."/>
            <person name="Torres B."/>
            <person name="Tremblay J."/>
            <person name="Trujillo A."/>
            <person name="Tyler M."/>
            <person name="Perez-Rodriguez I."/>
            <person name="Amend J."/>
        </authorList>
    </citation>
    <scope>NUCLEOTIDE SEQUENCE [LARGE SCALE GENOMIC DNA]</scope>
    <source>
        <strain evidence="3 4">EPR-M</strain>
    </source>
</reference>
<dbReference type="Proteomes" id="UP000193136">
    <property type="component" value="Unassembled WGS sequence"/>
</dbReference>
<dbReference type="PANTHER" id="PTHR21343:SF8">
    <property type="entry name" value="DRTGG DOMAIN-CONTAINING PROTEIN"/>
    <property type="match status" value="1"/>
</dbReference>
<dbReference type="PANTHER" id="PTHR21343">
    <property type="entry name" value="DETHIOBIOTIN SYNTHETASE"/>
    <property type="match status" value="1"/>
</dbReference>
<dbReference type="Gene3D" id="3.40.50.300">
    <property type="entry name" value="P-loop containing nucleotide triphosphate hydrolases"/>
    <property type="match status" value="1"/>
</dbReference>
<organism evidence="3 4">
    <name type="scientific">Geothermobacter hydrogeniphilus</name>
    <dbReference type="NCBI Taxonomy" id="1969733"/>
    <lineage>
        <taxon>Bacteria</taxon>
        <taxon>Pseudomonadati</taxon>
        <taxon>Thermodesulfobacteriota</taxon>
        <taxon>Desulfuromonadia</taxon>
        <taxon>Desulfuromonadales</taxon>
        <taxon>Geothermobacteraceae</taxon>
        <taxon>Geothermobacter</taxon>
    </lineage>
</organism>
<keyword evidence="2" id="KW-0315">Glutamine amidotransferase</keyword>
<comment type="subunit">
    <text evidence="1">Homohexamer.</text>
</comment>
<comment type="caution">
    <text evidence="3">The sequence shown here is derived from an EMBL/GenBank/DDBJ whole genome shotgun (WGS) entry which is preliminary data.</text>
</comment>
<sequence>MAKKIFVAATGQNCGKTTISLSLLHMARKKYERIGFIKPFGPKSARFEGRDVDMDAKLMARVYDLAGDISLMSPVVLETGDTRRILDGYIRPEALLERIVEAVRELEERVDYLVLEGAGHVGVGSVAGISNARVARAVEAPVLMVSGAGIGSAVDDICLNLALFDAEGADVKLVLPNKIRGRNRELVLHYLKQAMLPKGIAVQAGFNYSQILANPTLLTVSRLLDLELEGDSRQISRIVHHVQLGAASTQRVVDLLLPSTLLVVTSSRDELLVMLSTLYHMPEYFEKIAGIVITGVAPVSAITRKILEDSRIPYMRCEQRTTAEIFSRLENYVSKITAEDEEKINLVQKLAETELDFNAIDELFRI</sequence>
<dbReference type="InterPro" id="IPR028979">
    <property type="entry name" value="Ser_kin/Pase_Hpr-like_N_sf"/>
</dbReference>
<dbReference type="AlphaFoldDB" id="A0A1X0YEN0"/>
<proteinExistence type="predicted"/>
<dbReference type="STRING" id="1969733.B5V00_01650"/>
<evidence type="ECO:0000313" key="3">
    <source>
        <dbReference type="EMBL" id="ORJ63596.1"/>
    </source>
</evidence>
<dbReference type="RefSeq" id="WP_085008856.1">
    <property type="nucleotide sequence ID" value="NZ_NAAD01000001.1"/>
</dbReference>
<dbReference type="SUPFAM" id="SSF52540">
    <property type="entry name" value="P-loop containing nucleoside triphosphate hydrolases"/>
    <property type="match status" value="1"/>
</dbReference>
<dbReference type="InterPro" id="IPR027417">
    <property type="entry name" value="P-loop_NTPase"/>
</dbReference>
<dbReference type="EMBL" id="NAAD01000001">
    <property type="protein sequence ID" value="ORJ63596.1"/>
    <property type="molecule type" value="Genomic_DNA"/>
</dbReference>
<evidence type="ECO:0000256" key="1">
    <source>
        <dbReference type="ARBA" id="ARBA00011643"/>
    </source>
</evidence>
<gene>
    <name evidence="3" type="ORF">B5V00_01650</name>
</gene>
<evidence type="ECO:0000313" key="4">
    <source>
        <dbReference type="Proteomes" id="UP000193136"/>
    </source>
</evidence>
<dbReference type="Pfam" id="PF13500">
    <property type="entry name" value="AAA_26"/>
    <property type="match status" value="1"/>
</dbReference>
<dbReference type="OrthoDB" id="9773206at2"/>
<keyword evidence="4" id="KW-1185">Reference proteome</keyword>
<dbReference type="SUPFAM" id="SSF75138">
    <property type="entry name" value="HprK N-terminal domain-like"/>
    <property type="match status" value="1"/>
</dbReference>